<reference evidence="6 7" key="1">
    <citation type="submission" date="2016-10" db="EMBL/GenBank/DDBJ databases">
        <authorList>
            <person name="de Groot N.N."/>
        </authorList>
    </citation>
    <scope>NUCLEOTIDE SEQUENCE [LARGE SCALE GENOMIC DNA]</scope>
    <source>
        <strain evidence="6 7">DSM 19547</strain>
    </source>
</reference>
<dbReference type="GO" id="GO:0051287">
    <property type="term" value="F:NAD binding"/>
    <property type="evidence" value="ECO:0007669"/>
    <property type="project" value="InterPro"/>
</dbReference>
<dbReference type="OrthoDB" id="9812907at2"/>
<dbReference type="PANTHER" id="PTHR43060:SF15">
    <property type="entry name" value="3-HYDROXYISOBUTYRATE DEHYDROGENASE-LIKE 1, MITOCHONDRIAL-RELATED"/>
    <property type="match status" value="1"/>
</dbReference>
<evidence type="ECO:0000313" key="7">
    <source>
        <dbReference type="Proteomes" id="UP000199356"/>
    </source>
</evidence>
<dbReference type="Pfam" id="PF03446">
    <property type="entry name" value="NAD_binding_2"/>
    <property type="match status" value="1"/>
</dbReference>
<dbReference type="GO" id="GO:0016491">
    <property type="term" value="F:oxidoreductase activity"/>
    <property type="evidence" value="ECO:0007669"/>
    <property type="project" value="UniProtKB-KW"/>
</dbReference>
<dbReference type="AlphaFoldDB" id="A0A1I5UL53"/>
<gene>
    <name evidence="6" type="ORF">SAMN04488047_12140</name>
</gene>
<evidence type="ECO:0000256" key="1">
    <source>
        <dbReference type="ARBA" id="ARBA00023002"/>
    </source>
</evidence>
<organism evidence="6 7">
    <name type="scientific">Tranquillimonas alkanivorans</name>
    <dbReference type="NCBI Taxonomy" id="441119"/>
    <lineage>
        <taxon>Bacteria</taxon>
        <taxon>Pseudomonadati</taxon>
        <taxon>Pseudomonadota</taxon>
        <taxon>Alphaproteobacteria</taxon>
        <taxon>Rhodobacterales</taxon>
        <taxon>Roseobacteraceae</taxon>
        <taxon>Tranquillimonas</taxon>
    </lineage>
</organism>
<dbReference type="InterPro" id="IPR015815">
    <property type="entry name" value="HIBADH-related"/>
</dbReference>
<evidence type="ECO:0000313" key="6">
    <source>
        <dbReference type="EMBL" id="SFP95767.1"/>
    </source>
</evidence>
<dbReference type="EMBL" id="FOXA01000021">
    <property type="protein sequence ID" value="SFP95767.1"/>
    <property type="molecule type" value="Genomic_DNA"/>
</dbReference>
<dbReference type="SUPFAM" id="SSF48179">
    <property type="entry name" value="6-phosphogluconate dehydrogenase C-terminal domain-like"/>
    <property type="match status" value="1"/>
</dbReference>
<dbReference type="InterPro" id="IPR013328">
    <property type="entry name" value="6PGD_dom2"/>
</dbReference>
<dbReference type="PIRSF" id="PIRSF000103">
    <property type="entry name" value="HIBADH"/>
    <property type="match status" value="1"/>
</dbReference>
<dbReference type="GO" id="GO:0050661">
    <property type="term" value="F:NADP binding"/>
    <property type="evidence" value="ECO:0007669"/>
    <property type="project" value="InterPro"/>
</dbReference>
<dbReference type="Gene3D" id="1.10.1040.10">
    <property type="entry name" value="N-(1-d-carboxylethyl)-l-norvaline Dehydrogenase, domain 2"/>
    <property type="match status" value="1"/>
</dbReference>
<keyword evidence="1" id="KW-0560">Oxidoreductase</keyword>
<keyword evidence="7" id="KW-1185">Reference proteome</keyword>
<evidence type="ECO:0000256" key="2">
    <source>
        <dbReference type="ARBA" id="ARBA00023027"/>
    </source>
</evidence>
<dbReference type="Gene3D" id="3.40.50.720">
    <property type="entry name" value="NAD(P)-binding Rossmann-like Domain"/>
    <property type="match status" value="1"/>
</dbReference>
<feature type="domain" description="6-phosphogluconate dehydrogenase NADP-binding" evidence="4">
    <location>
        <begin position="9"/>
        <end position="160"/>
    </location>
</feature>
<dbReference type="InterPro" id="IPR006115">
    <property type="entry name" value="6PGDH_NADP-bd"/>
</dbReference>
<protein>
    <submittedName>
        <fullName evidence="6">2-hydroxy-3-oxopropionate reductase</fullName>
    </submittedName>
</protein>
<dbReference type="InterPro" id="IPR008927">
    <property type="entry name" value="6-PGluconate_DH-like_C_sf"/>
</dbReference>
<feature type="domain" description="3-hydroxyisobutyrate dehydrogenase-like NAD-binding" evidence="5">
    <location>
        <begin position="168"/>
        <end position="284"/>
    </location>
</feature>
<name>A0A1I5UL53_9RHOB</name>
<evidence type="ECO:0000259" key="5">
    <source>
        <dbReference type="Pfam" id="PF14833"/>
    </source>
</evidence>
<dbReference type="Pfam" id="PF14833">
    <property type="entry name" value="NAD_binding_11"/>
    <property type="match status" value="1"/>
</dbReference>
<dbReference type="STRING" id="441119.SAMN04488047_12140"/>
<dbReference type="PANTHER" id="PTHR43060">
    <property type="entry name" value="3-HYDROXYISOBUTYRATE DEHYDROGENASE-LIKE 1, MITOCHONDRIAL-RELATED"/>
    <property type="match status" value="1"/>
</dbReference>
<keyword evidence="2" id="KW-0520">NAD</keyword>
<dbReference type="InterPro" id="IPR029154">
    <property type="entry name" value="HIBADH-like_NADP-bd"/>
</dbReference>
<evidence type="ECO:0000259" key="4">
    <source>
        <dbReference type="Pfam" id="PF03446"/>
    </source>
</evidence>
<proteinExistence type="predicted"/>
<dbReference type="InterPro" id="IPR036291">
    <property type="entry name" value="NAD(P)-bd_dom_sf"/>
</dbReference>
<sequence>MVSSAALPRIAVLGIGLMGRPMAERLIAAGHPVTAWNRSREKAEALTGADVAASPAEAGRAADIVITMLENGPVVEKVLFGEDGLAEGVRDGALVIDMSSIRPDQARDHARRLAEKGARYLDAPVSGGTVGAESGTLAILCGGAAADLDRARPVLAHLGRPGLLGPVGSGQLAKLANQAIVAVTIGAVAEALAMAARGGVDPAKLREALMGGFADSRVLDLHGARMAERDFTTRGRTVTHLKDLENARIALEEMEFQAPLLATATELFRSLSEHEGDPDHSALILEIERLNGIVEAPGEASA</sequence>
<dbReference type="SUPFAM" id="SSF51735">
    <property type="entry name" value="NAD(P)-binding Rossmann-fold domains"/>
    <property type="match status" value="1"/>
</dbReference>
<dbReference type="Proteomes" id="UP000199356">
    <property type="component" value="Unassembled WGS sequence"/>
</dbReference>
<dbReference type="RefSeq" id="WP_093424746.1">
    <property type="nucleotide sequence ID" value="NZ_FOXA01000021.1"/>
</dbReference>
<accession>A0A1I5UL53</accession>
<feature type="active site" evidence="3">
    <location>
        <position position="174"/>
    </location>
</feature>
<evidence type="ECO:0000256" key="3">
    <source>
        <dbReference type="PIRSR" id="PIRSR000103-1"/>
    </source>
</evidence>